<dbReference type="EMBL" id="FOYP01000001">
    <property type="protein sequence ID" value="SFR37564.1"/>
    <property type="molecule type" value="Genomic_DNA"/>
</dbReference>
<evidence type="ECO:0000313" key="2">
    <source>
        <dbReference type="EMBL" id="SFR37564.1"/>
    </source>
</evidence>
<dbReference type="CDD" id="cd10447">
    <property type="entry name" value="GIY-YIG_unchar_2"/>
    <property type="match status" value="1"/>
</dbReference>
<dbReference type="Pfam" id="PF14267">
    <property type="entry name" value="DUF4357"/>
    <property type="match status" value="1"/>
</dbReference>
<dbReference type="STRING" id="390270.SAMN04488005_1126"/>
<proteinExistence type="predicted"/>
<dbReference type="Proteomes" id="UP000199478">
    <property type="component" value="Unassembled WGS sequence"/>
</dbReference>
<feature type="domain" description="DUF4357" evidence="1">
    <location>
        <begin position="239"/>
        <end position="292"/>
    </location>
</feature>
<reference evidence="3" key="1">
    <citation type="submission" date="2016-10" db="EMBL/GenBank/DDBJ databases">
        <authorList>
            <person name="Varghese N."/>
            <person name="Submissions S."/>
        </authorList>
    </citation>
    <scope>NUCLEOTIDE SEQUENCE [LARGE SCALE GENOMIC DNA]</scope>
    <source>
        <strain evidence="3">DSM 26879</strain>
    </source>
</reference>
<dbReference type="InterPro" id="IPR025579">
    <property type="entry name" value="DUF4357"/>
</dbReference>
<keyword evidence="3" id="KW-1185">Reference proteome</keyword>
<evidence type="ECO:0000259" key="1">
    <source>
        <dbReference type="Pfam" id="PF14267"/>
    </source>
</evidence>
<dbReference type="AlphaFoldDB" id="A0A1I6G5U8"/>
<gene>
    <name evidence="2" type="ORF">SAMN04488005_1126</name>
</gene>
<dbReference type="RefSeq" id="WP_090197472.1">
    <property type="nucleotide sequence ID" value="NZ_FOYP01000001.1"/>
</dbReference>
<dbReference type="OrthoDB" id="2656488at2"/>
<protein>
    <recommendedName>
        <fullName evidence="1">DUF4357 domain-containing protein</fullName>
    </recommendedName>
</protein>
<accession>A0A1I6G5U8</accession>
<name>A0A1I6G5U8_9RHOB</name>
<sequence length="306" mass="33922">MTNAGRSLELFFVDGRADGMLTAEVFNWTGHVLRTPRTQIKEALARPEAGFTGVYVLIGEDQNGPRAYIGEAEDMRIRLRDHVTNKDWWDDAILISSAANNLHKAHIKYLESRLVEIARDVAHTPLENGNTPPRSSLNEAARANMESFLDTLMMVLPAIRVDLFLSKKSSSKSFESASSDEANKIGSQSNTETRFHLKAGKGEIVATATLRLGEFIVHKGSRASIAVRSSCSEGTIRKRQQLLNAKSVVENDGWLEFVDDFAFRTPSGAADFINGYSTNGRIAWRELETGKTFADWEAAQLDDVTQ</sequence>
<organism evidence="2 3">
    <name type="scientific">Yoonia tamlensis</name>
    <dbReference type="NCBI Taxonomy" id="390270"/>
    <lineage>
        <taxon>Bacteria</taxon>
        <taxon>Pseudomonadati</taxon>
        <taxon>Pseudomonadota</taxon>
        <taxon>Alphaproteobacteria</taxon>
        <taxon>Rhodobacterales</taxon>
        <taxon>Paracoccaceae</taxon>
        <taxon>Yoonia</taxon>
    </lineage>
</organism>
<evidence type="ECO:0000313" key="3">
    <source>
        <dbReference type="Proteomes" id="UP000199478"/>
    </source>
</evidence>